<evidence type="ECO:0000313" key="4">
    <source>
        <dbReference type="EMBL" id="WGF38176.1"/>
    </source>
</evidence>
<protein>
    <submittedName>
        <fullName evidence="4">Pilus assembly PilX N-terminal domain-containing protein</fullName>
    </submittedName>
</protein>
<dbReference type="EMBL" id="CP122283">
    <property type="protein sequence ID" value="WGF38176.1"/>
    <property type="molecule type" value="Genomic_DNA"/>
</dbReference>
<evidence type="ECO:0000313" key="5">
    <source>
        <dbReference type="Proteomes" id="UP001244564"/>
    </source>
</evidence>
<keyword evidence="2" id="KW-1133">Transmembrane helix</keyword>
<proteinExistence type="predicted"/>
<accession>A0ABY8KK85</accession>
<keyword evidence="2" id="KW-0812">Transmembrane</keyword>
<feature type="region of interest" description="Disordered" evidence="1">
    <location>
        <begin position="528"/>
        <end position="554"/>
    </location>
</feature>
<feature type="region of interest" description="Disordered" evidence="1">
    <location>
        <begin position="208"/>
        <end position="233"/>
    </location>
</feature>
<feature type="compositionally biased region" description="Low complexity" evidence="1">
    <location>
        <begin position="529"/>
        <end position="544"/>
    </location>
</feature>
<evidence type="ECO:0000256" key="1">
    <source>
        <dbReference type="SAM" id="MobiDB-lite"/>
    </source>
</evidence>
<dbReference type="InterPro" id="IPR055729">
    <property type="entry name" value="DUF7305"/>
</dbReference>
<name>A0ABY8KK85_9BACI</name>
<feature type="transmembrane region" description="Helical" evidence="2">
    <location>
        <begin position="12"/>
        <end position="35"/>
    </location>
</feature>
<dbReference type="RefSeq" id="WP_279494291.1">
    <property type="nucleotide sequence ID" value="NZ_CP122283.1"/>
</dbReference>
<reference evidence="4 5" key="1">
    <citation type="submission" date="2023-04" db="EMBL/GenBank/DDBJ databases">
        <title>Genomic of Lysinibacillus capsici TSBLM.</title>
        <authorList>
            <person name="Hu X.S."/>
            <person name="Yu C.H."/>
        </authorList>
    </citation>
    <scope>NUCLEOTIDE SEQUENCE [LARGE SCALE GENOMIC DNA]</scope>
    <source>
        <strain evidence="4 5">TSBLM</strain>
    </source>
</reference>
<gene>
    <name evidence="4" type="ORF">QBO96_21035</name>
</gene>
<feature type="domain" description="DUF7305" evidence="3">
    <location>
        <begin position="340"/>
        <end position="474"/>
    </location>
</feature>
<organism evidence="4 5">
    <name type="scientific">Lysinibacillus capsici</name>
    <dbReference type="NCBI Taxonomy" id="2115968"/>
    <lineage>
        <taxon>Bacteria</taxon>
        <taxon>Bacillati</taxon>
        <taxon>Bacillota</taxon>
        <taxon>Bacilli</taxon>
        <taxon>Bacillales</taxon>
        <taxon>Bacillaceae</taxon>
        <taxon>Lysinibacillus</taxon>
    </lineage>
</organism>
<evidence type="ECO:0000256" key="2">
    <source>
        <dbReference type="SAM" id="Phobius"/>
    </source>
</evidence>
<sequence>MRKIKIFVLKNENGYTFLLVFFTIILISVLGLSILKVSSNTLKTSAHERDDQSVYYIAEAGLNYGREHTRKNFEIAESLATTEYQKQKIAYKKKQVPNPQDFKGLLKIELENLGYPVNVNNVEETILIKSEDPAIQDIESRVRDEAKVNYIPFLIPTFDDQFGLKPKVSVSITLEDADDLRYRIESTGEFEDTSIKRTLQQIVTMKLDYPDSSNNPSDDDDAPTEGSGGGHFVPHEYTVQTKGDIILNGGGKIIGNVASAGGKVKLTGGTEITGNIGVSPDNLDVPEYLNKFKDQVTQAQEFPAGNALASFPEDRMNDLAQLNYPPNEELIKSSSNKTNIIYNGNFQADNWMASDYTLNLSGDTHFKEFKVGQNNTITINVGDTDKDLYIEDLNILQGHIKIIGTGKLNIYVKDSLYIKGSFNNGGDVSQINFLYSGSKPLTLSNETQLHGSLYAKEADLTFSGGVGVKGNIYSGGNNITFNGGFNSAGQHIIAPNADVKVVAGAHIKGAIVADTILVDGGASITFSESNASNGNDGSDNNNQPNIPPSPPKVDITEDIILEI</sequence>
<dbReference type="Pfam" id="PF23981">
    <property type="entry name" value="DUF7305"/>
    <property type="match status" value="1"/>
</dbReference>
<keyword evidence="2" id="KW-0472">Membrane</keyword>
<keyword evidence="5" id="KW-1185">Reference proteome</keyword>
<dbReference type="Proteomes" id="UP001244564">
    <property type="component" value="Chromosome"/>
</dbReference>
<evidence type="ECO:0000259" key="3">
    <source>
        <dbReference type="Pfam" id="PF23981"/>
    </source>
</evidence>